<dbReference type="Pfam" id="PF03528">
    <property type="entry name" value="Rabaptin"/>
    <property type="match status" value="1"/>
</dbReference>
<reference evidence="3" key="1">
    <citation type="submission" date="2019-07" db="EMBL/GenBank/DDBJ databases">
        <title>Annotation for the trematode Paragonimus miyazaki's.</title>
        <authorList>
            <person name="Choi Y.-J."/>
        </authorList>
    </citation>
    <scope>NUCLEOTIDE SEQUENCE</scope>
    <source>
        <strain evidence="3">Japan</strain>
    </source>
</reference>
<accession>A0A8S9YDZ1</accession>
<evidence type="ECO:0000259" key="2">
    <source>
        <dbReference type="Pfam" id="PF03528"/>
    </source>
</evidence>
<proteinExistence type="predicted"/>
<organism evidence="3 4">
    <name type="scientific">Paragonimus skrjabini miyazakii</name>
    <dbReference type="NCBI Taxonomy" id="59628"/>
    <lineage>
        <taxon>Eukaryota</taxon>
        <taxon>Metazoa</taxon>
        <taxon>Spiralia</taxon>
        <taxon>Lophotrochozoa</taxon>
        <taxon>Platyhelminthes</taxon>
        <taxon>Trematoda</taxon>
        <taxon>Digenea</taxon>
        <taxon>Plagiorchiida</taxon>
        <taxon>Troglotremata</taxon>
        <taxon>Troglotrematidae</taxon>
        <taxon>Paragonimus</taxon>
    </lineage>
</organism>
<keyword evidence="4" id="KW-1185">Reference proteome</keyword>
<gene>
    <name evidence="3" type="ORF">EG68_09453</name>
</gene>
<evidence type="ECO:0000313" key="3">
    <source>
        <dbReference type="EMBL" id="KAF7234690.1"/>
    </source>
</evidence>
<dbReference type="GO" id="GO:0008083">
    <property type="term" value="F:growth factor activity"/>
    <property type="evidence" value="ECO:0007669"/>
    <property type="project" value="InterPro"/>
</dbReference>
<feature type="region of interest" description="Disordered" evidence="1">
    <location>
        <begin position="271"/>
        <end position="300"/>
    </location>
</feature>
<comment type="caution">
    <text evidence="3">The sequence shown here is derived from an EMBL/GenBank/DDBJ whole genome shotgun (WGS) entry which is preliminary data.</text>
</comment>
<dbReference type="Proteomes" id="UP000822476">
    <property type="component" value="Unassembled WGS sequence"/>
</dbReference>
<feature type="region of interest" description="Disordered" evidence="1">
    <location>
        <begin position="319"/>
        <end position="338"/>
    </location>
</feature>
<feature type="domain" description="Rabaptin coiled-coil" evidence="2">
    <location>
        <begin position="59"/>
        <end position="149"/>
    </location>
</feature>
<sequence length="398" mass="45173">MDDQQRTNDDTVLENSVDRYSEVFTNPVKLPDFVSDIYNDLSNPDLRERLQTLLSQYALDLARYRADYLKATVDADTVRERLHNTEVELEDVRSAAALVIDGQDEALLNLKRRYDEELASLRSVSEHQVAELRVASQKWLETERANWMEECASHPTHLSMPQNTSLADRLKFMNSVDRLNPQKLTTQALDTMGKVVRRVKVFTRNDATTVPSSTTDDSSTTPTVTTATGIELTSLTTTSDQSEPDRSGYVMRCENEIARLRRLLDESVLRNDPGFYDEAPQETTKPMESADPDAVSPTHDQHTISAWFPSPKAVLRASQTDLEGGDQKSTNTQPTLTEESWLRLQSKSMDAEQRFSITCAMCNNYEQQLQSLQASQQRFHGFHVDGYHSEQTPKLPFQ</sequence>
<dbReference type="EMBL" id="JTDE01008910">
    <property type="protein sequence ID" value="KAF7234690.1"/>
    <property type="molecule type" value="Genomic_DNA"/>
</dbReference>
<dbReference type="GO" id="GO:0005096">
    <property type="term" value="F:GTPase activator activity"/>
    <property type="evidence" value="ECO:0007669"/>
    <property type="project" value="InterPro"/>
</dbReference>
<name>A0A8S9YDZ1_9TREM</name>
<dbReference type="InterPro" id="IPR018514">
    <property type="entry name" value="Rabaptin_CC"/>
</dbReference>
<dbReference type="AlphaFoldDB" id="A0A8S9YDZ1"/>
<dbReference type="OrthoDB" id="6260711at2759"/>
<evidence type="ECO:0000256" key="1">
    <source>
        <dbReference type="SAM" id="MobiDB-lite"/>
    </source>
</evidence>
<evidence type="ECO:0000313" key="4">
    <source>
        <dbReference type="Proteomes" id="UP000822476"/>
    </source>
</evidence>
<protein>
    <recommendedName>
        <fullName evidence="2">Rabaptin coiled-coil domain-containing protein</fullName>
    </recommendedName>
</protein>